<feature type="transmembrane region" description="Helical" evidence="1">
    <location>
        <begin position="958"/>
        <end position="975"/>
    </location>
</feature>
<dbReference type="GO" id="GO:0005886">
    <property type="term" value="C:plasma membrane"/>
    <property type="evidence" value="ECO:0007669"/>
    <property type="project" value="TreeGrafter"/>
</dbReference>
<dbReference type="SUPFAM" id="SSF82714">
    <property type="entry name" value="Multidrug efflux transporter AcrB TolC docking domain, DN and DC subdomains"/>
    <property type="match status" value="2"/>
</dbReference>
<dbReference type="AlphaFoldDB" id="A0A2Z4LRI4"/>
<sequence length="1048" mass="115369">MKNFIAHFVKYPVAVNIFIIGFLIFGYLGYRQMNSSFFPLADPTLINISVNYPGASPEEVEEGVVEKIERNLKGIQGIDRVTSISNENTGTITVEMVTDFDIDVLLDDVKNAVDRIPSFPVGIEPPVVEKVDPARESIVFVVTGEDIPLHILKETAQDIEDELLRIDGISQIEITGFPEEEIEIAVTEDMLRNYDLTFEEVSRAVANSNILITGGSIKTTKEEYLIRADNKDYYARGLQDIVLKSNTIGGKVYLRDVANIRNTFSETTNQLFLNGERAINISITNTNSEDLIGSADTVKEYIEEFNDSHDNMRLEITTDSSEAIQGRISLLLENAIVGMILVLILLSFFLRPGVAFWVAFGLPISFFGMFIILPYMGITLNMLSMFGMILVIGILVDDGIVIAENIYARSEKGDSPVKAAVMGTMDVLTPILSAIATTILAFSIFFFLDGQIGAFFGDIAVVVSLTLAVSLIEALLILPAHLAHSKDLSDSSKTYKLNEYGDKAMNYMRDKIYSPAFQFSLKHKFLSFAIILFLFLLTIGGFAGGIIKTAFFPTNASDQIRISLNTPQGTAEQVTDSLARYIENAVWEVNNELGDNLEGSAHISNTVRKIGPGSATGSITVNLSPSETREMGSPEISDKIRTKVGSLPQLEKLSFNSGANVGGSPISISLRGDIRENLDNAKEMVYNELRKNPGVKDIVDTSPEGIKEMRLSLKPNAELLGLTLNDVMAQVRNAFFGKEVQRVQRGQDEVKIWVRYARTDRSTVQSINDIQISTSEGRIPLSEIATYTIERGEVAINHTDGIREITVEADIAGKDVNAAAIMANLTGPFAETVQNKYPEIQVSAEGQNRETNKIVGSAVAVIPAAIFLIYVVIVFAFRSYSQPFILLALIPFTIIGVAWGHWLHGFPINVLSFLGIVGLVGIVVNDGLVFTGKFNGYLKEGLPFEEALYETGRSRFRAIFLTSVTTIAGLAPLLLEKSLQAQFLIPMAISIAYGIAIATVLTLFMLPMFLSFSNSVKVRVKQLFTGERPPRESVERAIKEKEVEHETF</sequence>
<dbReference type="PANTHER" id="PTHR32063:SF33">
    <property type="entry name" value="RND SUPERFAMILY EFFLUX PUMP PERMEASE COMPONENT"/>
    <property type="match status" value="1"/>
</dbReference>
<dbReference type="GO" id="GO:0042910">
    <property type="term" value="F:xenobiotic transmembrane transporter activity"/>
    <property type="evidence" value="ECO:0007669"/>
    <property type="project" value="TreeGrafter"/>
</dbReference>
<dbReference type="InterPro" id="IPR027463">
    <property type="entry name" value="AcrB_DN_DC_subdom"/>
</dbReference>
<feature type="transmembrane region" description="Helical" evidence="1">
    <location>
        <begin position="525"/>
        <end position="547"/>
    </location>
</feature>
<keyword evidence="1" id="KW-0472">Membrane</keyword>
<name>A0A2Z4LRI4_9FLAO</name>
<feature type="transmembrane region" description="Helical" evidence="1">
    <location>
        <begin position="884"/>
        <end position="902"/>
    </location>
</feature>
<dbReference type="Gene3D" id="3.30.70.1430">
    <property type="entry name" value="Multidrug efflux transporter AcrB pore domain"/>
    <property type="match status" value="2"/>
</dbReference>
<feature type="transmembrane region" description="Helical" evidence="1">
    <location>
        <begin position="427"/>
        <end position="448"/>
    </location>
</feature>
<dbReference type="Gene3D" id="3.30.2090.10">
    <property type="entry name" value="Multidrug efflux transporter AcrB TolC docking domain, DN and DC subdomains"/>
    <property type="match status" value="2"/>
</dbReference>
<feature type="transmembrane region" description="Helical" evidence="1">
    <location>
        <begin position="987"/>
        <end position="1012"/>
    </location>
</feature>
<keyword evidence="1" id="KW-0812">Transmembrane</keyword>
<dbReference type="EMBL" id="CP030104">
    <property type="protein sequence ID" value="AWX44382.1"/>
    <property type="molecule type" value="Genomic_DNA"/>
</dbReference>
<dbReference type="OrthoDB" id="9758940at2"/>
<dbReference type="Proteomes" id="UP000248536">
    <property type="component" value="Chromosome"/>
</dbReference>
<evidence type="ECO:0000313" key="2">
    <source>
        <dbReference type="EMBL" id="AWX44382.1"/>
    </source>
</evidence>
<dbReference type="InterPro" id="IPR001036">
    <property type="entry name" value="Acrflvin-R"/>
</dbReference>
<feature type="transmembrane region" description="Helical" evidence="1">
    <location>
        <begin position="854"/>
        <end position="877"/>
    </location>
</feature>
<keyword evidence="3" id="KW-1185">Reference proteome</keyword>
<dbReference type="Gene3D" id="3.30.70.1320">
    <property type="entry name" value="Multidrug efflux transporter AcrB pore domain like"/>
    <property type="match status" value="1"/>
</dbReference>
<organism evidence="2 3">
    <name type="scientific">Flagellimonas maritima</name>
    <dbReference type="NCBI Taxonomy" id="1383885"/>
    <lineage>
        <taxon>Bacteria</taxon>
        <taxon>Pseudomonadati</taxon>
        <taxon>Bacteroidota</taxon>
        <taxon>Flavobacteriia</taxon>
        <taxon>Flavobacteriales</taxon>
        <taxon>Flavobacteriaceae</taxon>
        <taxon>Flagellimonas</taxon>
    </lineage>
</organism>
<dbReference type="Gene3D" id="1.20.1640.10">
    <property type="entry name" value="Multidrug efflux transporter AcrB transmembrane domain"/>
    <property type="match status" value="2"/>
</dbReference>
<feature type="transmembrane region" description="Helical" evidence="1">
    <location>
        <begin position="454"/>
        <end position="478"/>
    </location>
</feature>
<gene>
    <name evidence="2" type="ORF">HME9304_01382</name>
</gene>
<dbReference type="SUPFAM" id="SSF82693">
    <property type="entry name" value="Multidrug efflux transporter AcrB pore domain, PN1, PN2, PC1 and PC2 subdomains"/>
    <property type="match status" value="2"/>
</dbReference>
<dbReference type="Gene3D" id="3.30.70.1440">
    <property type="entry name" value="Multidrug efflux transporter AcrB pore domain"/>
    <property type="match status" value="1"/>
</dbReference>
<feature type="transmembrane region" description="Helical" evidence="1">
    <location>
        <begin position="382"/>
        <end position="407"/>
    </location>
</feature>
<feature type="transmembrane region" description="Helical" evidence="1">
    <location>
        <begin position="908"/>
        <end position="930"/>
    </location>
</feature>
<evidence type="ECO:0000256" key="1">
    <source>
        <dbReference type="SAM" id="Phobius"/>
    </source>
</evidence>
<proteinExistence type="predicted"/>
<feature type="transmembrane region" description="Helical" evidence="1">
    <location>
        <begin position="12"/>
        <end position="30"/>
    </location>
</feature>
<dbReference type="PRINTS" id="PR00702">
    <property type="entry name" value="ACRIFLAVINRP"/>
</dbReference>
<dbReference type="SUPFAM" id="SSF82866">
    <property type="entry name" value="Multidrug efflux transporter AcrB transmembrane domain"/>
    <property type="match status" value="2"/>
</dbReference>
<feature type="transmembrane region" description="Helical" evidence="1">
    <location>
        <begin position="328"/>
        <end position="349"/>
    </location>
</feature>
<dbReference type="RefSeq" id="WP_112377859.1">
    <property type="nucleotide sequence ID" value="NZ_CP030104.1"/>
</dbReference>
<protein>
    <submittedName>
        <fullName evidence="2">Multidrug resistance protein MdtC</fullName>
    </submittedName>
</protein>
<accession>A0A2Z4LRI4</accession>
<evidence type="ECO:0000313" key="3">
    <source>
        <dbReference type="Proteomes" id="UP000248536"/>
    </source>
</evidence>
<dbReference type="KEGG" id="spon:HME9304_01382"/>
<keyword evidence="1" id="KW-1133">Transmembrane helix</keyword>
<dbReference type="Pfam" id="PF00873">
    <property type="entry name" value="ACR_tran"/>
    <property type="match status" value="1"/>
</dbReference>
<dbReference type="PANTHER" id="PTHR32063">
    <property type="match status" value="1"/>
</dbReference>
<feature type="transmembrane region" description="Helical" evidence="1">
    <location>
        <begin position="356"/>
        <end position="376"/>
    </location>
</feature>
<reference evidence="2 3" key="1">
    <citation type="submission" date="2018-06" db="EMBL/GenBank/DDBJ databases">
        <title>Spongiibacterium sp. HME9304 Genome sequencing and assembly.</title>
        <authorList>
            <person name="Kang H."/>
            <person name="Kim H."/>
            <person name="Joh K."/>
        </authorList>
    </citation>
    <scope>NUCLEOTIDE SEQUENCE [LARGE SCALE GENOMIC DNA]</scope>
    <source>
        <strain evidence="2 3">HME9304</strain>
    </source>
</reference>